<dbReference type="PANTHER" id="PTHR21349:SF0">
    <property type="entry name" value="LARGE RIBOSOMAL SUBUNIT PROTEIN BL21M"/>
    <property type="match status" value="1"/>
</dbReference>
<reference evidence="6" key="1">
    <citation type="journal article" date="2018" name="Genome Biol. Evol.">
        <title>Mobile Elements Shape Plastome Evolution in Ferns.</title>
        <authorList>
            <person name="Robison T.A."/>
            <person name="Grusz A.L."/>
            <person name="Wolf P.G."/>
            <person name="Mower J.P."/>
            <person name="Fauskee B.D."/>
            <person name="Sosa K."/>
            <person name="Schuettpelz E.L."/>
        </authorList>
    </citation>
    <scope>NUCLEOTIDE SEQUENCE</scope>
</reference>
<dbReference type="InterPro" id="IPR036164">
    <property type="entry name" value="bL21-like_sf"/>
</dbReference>
<dbReference type="InterPro" id="IPR028909">
    <property type="entry name" value="bL21-like"/>
</dbReference>
<keyword evidence="4" id="KW-0699">rRNA-binding</keyword>
<dbReference type="HAMAP" id="MF_01363">
    <property type="entry name" value="Ribosomal_bL21"/>
    <property type="match status" value="1"/>
</dbReference>
<dbReference type="GO" id="GO:1990904">
    <property type="term" value="C:ribonucleoprotein complex"/>
    <property type="evidence" value="ECO:0007669"/>
    <property type="project" value="UniProtKB-KW"/>
</dbReference>
<evidence type="ECO:0000313" key="6">
    <source>
        <dbReference type="EMBL" id="AYW14737.1"/>
    </source>
</evidence>
<gene>
    <name evidence="4 6" type="primary">rpl21</name>
</gene>
<keyword evidence="3 4" id="KW-0687">Ribonucleoprotein</keyword>
<dbReference type="EMBL" id="MH173068">
    <property type="protein sequence ID" value="AYW14737.1"/>
    <property type="molecule type" value="Genomic_DNA"/>
</dbReference>
<dbReference type="AlphaFoldDB" id="A0A3G5CPE6"/>
<dbReference type="GO" id="GO:0009507">
    <property type="term" value="C:chloroplast"/>
    <property type="evidence" value="ECO:0007669"/>
    <property type="project" value="UniProtKB-SubCell"/>
</dbReference>
<dbReference type="InterPro" id="IPR001787">
    <property type="entry name" value="Ribosomal_bL21"/>
</dbReference>
<evidence type="ECO:0000256" key="1">
    <source>
        <dbReference type="ARBA" id="ARBA00008563"/>
    </source>
</evidence>
<comment type="subcellular location">
    <subcellularLocation>
        <location evidence="4">Plastid</location>
        <location evidence="4">Chloroplast</location>
    </subcellularLocation>
</comment>
<name>A0A3G5CPE6_9MONI</name>
<keyword evidence="6" id="KW-0150">Chloroplast</keyword>
<dbReference type="GO" id="GO:0005840">
    <property type="term" value="C:ribosome"/>
    <property type="evidence" value="ECO:0007669"/>
    <property type="project" value="UniProtKB-KW"/>
</dbReference>
<keyword evidence="6" id="KW-0934">Plastid</keyword>
<dbReference type="SUPFAM" id="SSF141091">
    <property type="entry name" value="L21p-like"/>
    <property type="match status" value="1"/>
</dbReference>
<evidence type="ECO:0000256" key="5">
    <source>
        <dbReference type="RuleBase" id="RU000563"/>
    </source>
</evidence>
<accession>A0A3G5CPE6</accession>
<keyword evidence="2 4" id="KW-0689">Ribosomal protein</keyword>
<comment type="function">
    <text evidence="4 5">This protein binds to 23S rRNA.</text>
</comment>
<evidence type="ECO:0000256" key="3">
    <source>
        <dbReference type="ARBA" id="ARBA00023274"/>
    </source>
</evidence>
<evidence type="ECO:0000256" key="2">
    <source>
        <dbReference type="ARBA" id="ARBA00022980"/>
    </source>
</evidence>
<protein>
    <recommendedName>
        <fullName evidence="4">Large ribosomal subunit protein bL21c</fullName>
    </recommendedName>
</protein>
<comment type="subunit">
    <text evidence="4 5">Part of the 50S ribosomal subunit.</text>
</comment>
<geneLocation type="chloroplast" evidence="6"/>
<sequence length="130" mass="14721">MLQSNSIKEKIIMGKYAIIDIGGSQLKVEPGKFYDIRRFTSNLDTLGFNKQISINRILLVHDEAVIKIGSPWLSNAVVKGRLLHSCSKKKLVIQKISCKKKKQKIFGYRESMVRLVIDSISLSDPKTKTN</sequence>
<dbReference type="PANTHER" id="PTHR21349">
    <property type="entry name" value="50S RIBOSOMAL PROTEIN L21"/>
    <property type="match status" value="1"/>
</dbReference>
<dbReference type="GO" id="GO:0019843">
    <property type="term" value="F:rRNA binding"/>
    <property type="evidence" value="ECO:0007669"/>
    <property type="project" value="UniProtKB-UniRule"/>
</dbReference>
<dbReference type="Pfam" id="PF00829">
    <property type="entry name" value="Ribosomal_L21p"/>
    <property type="match status" value="1"/>
</dbReference>
<evidence type="ECO:0000256" key="4">
    <source>
        <dbReference type="HAMAP-Rule" id="MF_01363"/>
    </source>
</evidence>
<comment type="similarity">
    <text evidence="1 4 5">Belongs to the bacterial ribosomal protein bL21 family.</text>
</comment>
<dbReference type="NCBIfam" id="TIGR00061">
    <property type="entry name" value="L21"/>
    <property type="match status" value="1"/>
</dbReference>
<proteinExistence type="inferred from homology"/>
<dbReference type="GO" id="GO:0003735">
    <property type="term" value="F:structural constituent of ribosome"/>
    <property type="evidence" value="ECO:0007669"/>
    <property type="project" value="InterPro"/>
</dbReference>
<dbReference type="GO" id="GO:0006412">
    <property type="term" value="P:translation"/>
    <property type="evidence" value="ECO:0007669"/>
    <property type="project" value="UniProtKB-UniRule"/>
</dbReference>
<organism evidence="6">
    <name type="scientific">Ceratopteris cornuta</name>
    <dbReference type="NCBI Taxonomy" id="375903"/>
    <lineage>
        <taxon>Eukaryota</taxon>
        <taxon>Viridiplantae</taxon>
        <taxon>Streptophyta</taxon>
        <taxon>Embryophyta</taxon>
        <taxon>Tracheophyta</taxon>
        <taxon>Polypodiopsida</taxon>
        <taxon>Polypodiidae</taxon>
        <taxon>Polypodiales</taxon>
        <taxon>Pteridineae</taxon>
        <taxon>Pteridaceae</taxon>
        <taxon>Parkerioideae</taxon>
        <taxon>Ceratopteris</taxon>
    </lineage>
</organism>
<keyword evidence="4" id="KW-0694">RNA-binding</keyword>